<reference evidence="2" key="2">
    <citation type="submission" date="2021-08" db="EMBL/GenBank/DDBJ databases">
        <authorList>
            <person name="Tani A."/>
            <person name="Ola A."/>
            <person name="Ogura Y."/>
            <person name="Katsura K."/>
            <person name="Hayashi T."/>
        </authorList>
    </citation>
    <scope>NUCLEOTIDE SEQUENCE</scope>
    <source>
        <strain evidence="2">NBRC 103626</strain>
    </source>
</reference>
<accession>A0AA37M9C0</accession>
<dbReference type="AlphaFoldDB" id="A0AA37M9C0"/>
<dbReference type="EMBL" id="BPQM01000010">
    <property type="protein sequence ID" value="GJD77342.1"/>
    <property type="molecule type" value="Genomic_DNA"/>
</dbReference>
<evidence type="ECO:0000313" key="3">
    <source>
        <dbReference type="Proteomes" id="UP001055108"/>
    </source>
</evidence>
<evidence type="ECO:0000259" key="1">
    <source>
        <dbReference type="PROSITE" id="PS50113"/>
    </source>
</evidence>
<reference evidence="2" key="1">
    <citation type="journal article" date="2016" name="Front. Microbiol.">
        <title>Genome Sequence of the Piezophilic, Mesophilic Sulfate-Reducing Bacterium Desulfovibrio indicus J2T.</title>
        <authorList>
            <person name="Cao J."/>
            <person name="Maignien L."/>
            <person name="Shao Z."/>
            <person name="Alain K."/>
            <person name="Jebbar M."/>
        </authorList>
    </citation>
    <scope>NUCLEOTIDE SEQUENCE</scope>
    <source>
        <strain evidence="2">NBRC 103626</strain>
    </source>
</reference>
<proteinExistence type="predicted"/>
<feature type="domain" description="PAC" evidence="1">
    <location>
        <begin position="1"/>
        <end position="29"/>
    </location>
</feature>
<organism evidence="2 3">
    <name type="scientific">Methylobacterium gregans</name>
    <dbReference type="NCBI Taxonomy" id="374424"/>
    <lineage>
        <taxon>Bacteria</taxon>
        <taxon>Pseudomonadati</taxon>
        <taxon>Pseudomonadota</taxon>
        <taxon>Alphaproteobacteria</taxon>
        <taxon>Hyphomicrobiales</taxon>
        <taxon>Methylobacteriaceae</taxon>
        <taxon>Methylobacterium</taxon>
    </lineage>
</organism>
<keyword evidence="3" id="KW-1185">Reference proteome</keyword>
<gene>
    <name evidence="2" type="ORF">NBEOAGPD_0546</name>
</gene>
<dbReference type="Proteomes" id="UP001055108">
    <property type="component" value="Unassembled WGS sequence"/>
</dbReference>
<comment type="caution">
    <text evidence="2">The sequence shown here is derived from an EMBL/GenBank/DDBJ whole genome shotgun (WGS) entry which is preliminary data.</text>
</comment>
<sequence>MVSDGRATRFVGTIRDITHRMRAARAEQAVRERYRLVIRATKDAIWDRDVVSDAVA</sequence>
<name>A0AA37M9C0_9HYPH</name>
<evidence type="ECO:0000313" key="2">
    <source>
        <dbReference type="EMBL" id="GJD77342.1"/>
    </source>
</evidence>
<protein>
    <recommendedName>
        <fullName evidence="1">PAC domain-containing protein</fullName>
    </recommendedName>
</protein>
<dbReference type="RefSeq" id="WP_238301103.1">
    <property type="nucleotide sequence ID" value="NZ_BPQM01000010.1"/>
</dbReference>
<dbReference type="InterPro" id="IPR000700">
    <property type="entry name" value="PAS-assoc_C"/>
</dbReference>
<dbReference type="PROSITE" id="PS50113">
    <property type="entry name" value="PAC"/>
    <property type="match status" value="1"/>
</dbReference>